<keyword evidence="2" id="KW-1185">Reference proteome</keyword>
<dbReference type="HOGENOM" id="CLU_097426_0_0_7"/>
<reference evidence="1 2" key="1">
    <citation type="journal article" date="2010" name="Stand. Genomic Sci.">
        <title>Complete genome sequence of Haliangium ochraceum type strain (SMP-2).</title>
        <authorList>
            <consortium name="US DOE Joint Genome Institute (JGI-PGF)"/>
            <person name="Ivanova N."/>
            <person name="Daum C."/>
            <person name="Lang E."/>
            <person name="Abt B."/>
            <person name="Kopitz M."/>
            <person name="Saunders E."/>
            <person name="Lapidus A."/>
            <person name="Lucas S."/>
            <person name="Glavina Del Rio T."/>
            <person name="Nolan M."/>
            <person name="Tice H."/>
            <person name="Copeland A."/>
            <person name="Cheng J.F."/>
            <person name="Chen F."/>
            <person name="Bruce D."/>
            <person name="Goodwin L."/>
            <person name="Pitluck S."/>
            <person name="Mavromatis K."/>
            <person name="Pati A."/>
            <person name="Mikhailova N."/>
            <person name="Chen A."/>
            <person name="Palaniappan K."/>
            <person name="Land M."/>
            <person name="Hauser L."/>
            <person name="Chang Y.J."/>
            <person name="Jeffries C.D."/>
            <person name="Detter J.C."/>
            <person name="Brettin T."/>
            <person name="Rohde M."/>
            <person name="Goker M."/>
            <person name="Bristow J."/>
            <person name="Markowitz V."/>
            <person name="Eisen J.A."/>
            <person name="Hugenholtz P."/>
            <person name="Kyrpides N.C."/>
            <person name="Klenk H.P."/>
        </authorList>
    </citation>
    <scope>NUCLEOTIDE SEQUENCE [LARGE SCALE GENOMIC DNA]</scope>
    <source>
        <strain evidence="2">DSM 14365 / CIP 107738 / JCM 11303 / AJ 13395 / SMP-2</strain>
    </source>
</reference>
<dbReference type="KEGG" id="hoh:Hoch_6591"/>
<protein>
    <submittedName>
        <fullName evidence="1">Uncharacterized protein</fullName>
    </submittedName>
</protein>
<dbReference type="EMBL" id="CP001804">
    <property type="protein sequence ID" value="ACY19057.1"/>
    <property type="molecule type" value="Genomic_DNA"/>
</dbReference>
<dbReference type="AlphaFoldDB" id="D0LRR5"/>
<proteinExistence type="predicted"/>
<accession>D0LRR5</accession>
<dbReference type="STRING" id="502025.Hoch_6591"/>
<organism evidence="1 2">
    <name type="scientific">Haliangium ochraceum (strain DSM 14365 / JCM 11303 / SMP-2)</name>
    <dbReference type="NCBI Taxonomy" id="502025"/>
    <lineage>
        <taxon>Bacteria</taxon>
        <taxon>Pseudomonadati</taxon>
        <taxon>Myxococcota</taxon>
        <taxon>Polyangia</taxon>
        <taxon>Haliangiales</taxon>
        <taxon>Kofleriaceae</taxon>
        <taxon>Haliangium</taxon>
    </lineage>
</organism>
<dbReference type="Proteomes" id="UP000001880">
    <property type="component" value="Chromosome"/>
</dbReference>
<name>D0LRR5_HALO1</name>
<evidence type="ECO:0000313" key="2">
    <source>
        <dbReference type="Proteomes" id="UP000001880"/>
    </source>
</evidence>
<evidence type="ECO:0000313" key="1">
    <source>
        <dbReference type="EMBL" id="ACY19057.1"/>
    </source>
</evidence>
<dbReference type="eggNOG" id="ENOG5032VTR">
    <property type="taxonomic scope" value="Bacteria"/>
</dbReference>
<sequence length="195" mass="21825">MNSMDLTHHSSIESFFREVVMDALERAQVAATEATECYLVNLLGAFATTPIPDEPLSMKLVRAQGDPAERVKALKEVGDTTLYMTGFFGASLDRRGLVKPDYYMNLGEAAYGELASRLHGARSSSIGETYRELAAKFPRFVDVLGEVRKQVDFTGGDVVKLYEQWRETRSEWIEKRLRAMGVFVQADSDGDGYLH</sequence>
<gene>
    <name evidence="1" type="ordered locus">Hoch_6591</name>
</gene>